<evidence type="ECO:0000313" key="1">
    <source>
        <dbReference type="EMBL" id="CAA9314828.1"/>
    </source>
</evidence>
<gene>
    <name evidence="1" type="ORF">AVDCRST_MAG40-1176</name>
</gene>
<proteinExistence type="predicted"/>
<reference evidence="1" key="1">
    <citation type="submission" date="2020-02" db="EMBL/GenBank/DDBJ databases">
        <authorList>
            <person name="Meier V. D."/>
        </authorList>
    </citation>
    <scope>NUCLEOTIDE SEQUENCE</scope>
    <source>
        <strain evidence="1">AVDCRST_MAG40</strain>
    </source>
</reference>
<organism evidence="1">
    <name type="scientific">uncultured Gemmatimonadaceae bacterium</name>
    <dbReference type="NCBI Taxonomy" id="246130"/>
    <lineage>
        <taxon>Bacteria</taxon>
        <taxon>Pseudomonadati</taxon>
        <taxon>Gemmatimonadota</taxon>
        <taxon>Gemmatimonadia</taxon>
        <taxon>Gemmatimonadales</taxon>
        <taxon>Gemmatimonadaceae</taxon>
        <taxon>environmental samples</taxon>
    </lineage>
</organism>
<dbReference type="EMBL" id="CADCTX010000353">
    <property type="protein sequence ID" value="CAA9314828.1"/>
    <property type="molecule type" value="Genomic_DNA"/>
</dbReference>
<name>A0A6J4KTC3_9BACT</name>
<dbReference type="AlphaFoldDB" id="A0A6J4KTC3"/>
<accession>A0A6J4KTC3</accession>
<sequence>MDALLARVDAVTQRATAAATTGDGGELRALLAERDALLADLGPLLREAAGGASLPDAVAAAVERQLAAIVERNIALRTIASDARAQVIAEMHALRGEASGGRAGG</sequence>
<protein>
    <submittedName>
        <fullName evidence="1">Uncharacterized protein</fullName>
    </submittedName>
</protein>